<comment type="similarity">
    <text evidence="2">Belongs to the CorA metal ion transporter (MIT) (TC 1.A.35) family.</text>
</comment>
<dbReference type="InterPro" id="IPR045861">
    <property type="entry name" value="CorA_cytoplasmic_dom"/>
</dbReference>
<gene>
    <name evidence="13" type="ORF">AA12717_0619</name>
</gene>
<keyword evidence="9" id="KW-0406">Ion transport</keyword>
<evidence type="ECO:0000256" key="11">
    <source>
        <dbReference type="SAM" id="Coils"/>
    </source>
</evidence>
<feature type="coiled-coil region" evidence="11">
    <location>
        <begin position="282"/>
        <end position="316"/>
    </location>
</feature>
<dbReference type="PANTHER" id="PTHR46494">
    <property type="entry name" value="CORA FAMILY METAL ION TRANSPORTER (EUROFUNG)"/>
    <property type="match status" value="1"/>
</dbReference>
<keyword evidence="3" id="KW-0813">Transport</keyword>
<evidence type="ECO:0000256" key="10">
    <source>
        <dbReference type="ARBA" id="ARBA00023136"/>
    </source>
</evidence>
<dbReference type="InterPro" id="IPR002523">
    <property type="entry name" value="MgTranspt_CorA/ZnTranspt_ZntB"/>
</dbReference>
<keyword evidence="7" id="KW-0862">Zinc</keyword>
<evidence type="ECO:0000256" key="7">
    <source>
        <dbReference type="ARBA" id="ARBA00022833"/>
    </source>
</evidence>
<sequence length="382" mass="41898">MQPGGSHAKCALALRAVPDITMPDTIAQTELSLADTPRSDAADGLVWAVSCLPGQRPVQLSPQQVAEHLASLPPCADDAGTPPAPADERPPGWVWLHYDVVHSASRARVEAIACLPEEARATLAGTDRGTRLEADGEIVYGALPGFDDGMTDDDTSVSAWRFAVLPDLLVTTRRHPVPALGAAFRRLQRDEVPRTPAEIVDRTLLEFADSVRRNIAMLDDQLDRAEDLLLTLDQHTELGRITGLIGKVRRRSTELRRVISPVDRIFHNEDLELPEWAEDDIRDRSQRQIHAALDDLMALQDRARSLQDEVASGQAEETNRRLYTVSVLTTLMLPATFVTGFFGMNTGGMFLASGPLGTVEAGGVCFLFMVIAWLLLKFTRLL</sequence>
<evidence type="ECO:0000313" key="14">
    <source>
        <dbReference type="Proteomes" id="UP001060895"/>
    </source>
</evidence>
<name>A0ABQ0P3M8_9PROT</name>
<evidence type="ECO:0000256" key="3">
    <source>
        <dbReference type="ARBA" id="ARBA00022448"/>
    </source>
</evidence>
<evidence type="ECO:0000256" key="5">
    <source>
        <dbReference type="ARBA" id="ARBA00022519"/>
    </source>
</evidence>
<evidence type="ECO:0000313" key="13">
    <source>
        <dbReference type="EMBL" id="GBQ20579.1"/>
    </source>
</evidence>
<feature type="transmembrane region" description="Helical" evidence="12">
    <location>
        <begin position="356"/>
        <end position="376"/>
    </location>
</feature>
<proteinExistence type="inferred from homology"/>
<evidence type="ECO:0000256" key="8">
    <source>
        <dbReference type="ARBA" id="ARBA00022989"/>
    </source>
</evidence>
<dbReference type="Gene3D" id="3.30.460.20">
    <property type="entry name" value="CorA soluble domain-like"/>
    <property type="match status" value="1"/>
</dbReference>
<dbReference type="EMBL" id="BAQP01000021">
    <property type="protein sequence ID" value="GBQ20579.1"/>
    <property type="molecule type" value="Genomic_DNA"/>
</dbReference>
<comment type="subcellular location">
    <subcellularLocation>
        <location evidence="1">Cell membrane</location>
        <topology evidence="1">Multi-pass membrane protein</topology>
    </subcellularLocation>
</comment>
<dbReference type="SUPFAM" id="SSF143865">
    <property type="entry name" value="CorA soluble domain-like"/>
    <property type="match status" value="1"/>
</dbReference>
<organism evidence="13 14">
    <name type="scientific">Gluconacetobacter sacchari DSM 12717</name>
    <dbReference type="NCBI Taxonomy" id="1307940"/>
    <lineage>
        <taxon>Bacteria</taxon>
        <taxon>Pseudomonadati</taxon>
        <taxon>Pseudomonadota</taxon>
        <taxon>Alphaproteobacteria</taxon>
        <taxon>Acetobacterales</taxon>
        <taxon>Acetobacteraceae</taxon>
        <taxon>Gluconacetobacter</taxon>
    </lineage>
</organism>
<evidence type="ECO:0000256" key="12">
    <source>
        <dbReference type="SAM" id="Phobius"/>
    </source>
</evidence>
<comment type="caution">
    <text evidence="13">The sequence shown here is derived from an EMBL/GenBank/DDBJ whole genome shotgun (WGS) entry which is preliminary data.</text>
</comment>
<protein>
    <submittedName>
        <fullName evidence="13">Magnesium/cobalt transporter CorA</fullName>
    </submittedName>
</protein>
<keyword evidence="6 12" id="KW-0812">Transmembrane</keyword>
<dbReference type="InterPro" id="IPR045863">
    <property type="entry name" value="CorA_TM1_TM2"/>
</dbReference>
<dbReference type="PANTHER" id="PTHR46494:SF3">
    <property type="entry name" value="ZINC TRANSPORT PROTEIN ZNTB"/>
    <property type="match status" value="1"/>
</dbReference>
<evidence type="ECO:0000256" key="1">
    <source>
        <dbReference type="ARBA" id="ARBA00004651"/>
    </source>
</evidence>
<accession>A0ABQ0P3M8</accession>
<dbReference type="Gene3D" id="1.20.58.340">
    <property type="entry name" value="Magnesium transport protein CorA, transmembrane region"/>
    <property type="match status" value="2"/>
</dbReference>
<evidence type="ECO:0000256" key="6">
    <source>
        <dbReference type="ARBA" id="ARBA00022692"/>
    </source>
</evidence>
<feature type="transmembrane region" description="Helical" evidence="12">
    <location>
        <begin position="322"/>
        <end position="344"/>
    </location>
</feature>
<dbReference type="Pfam" id="PF01544">
    <property type="entry name" value="CorA"/>
    <property type="match status" value="1"/>
</dbReference>
<evidence type="ECO:0000256" key="4">
    <source>
        <dbReference type="ARBA" id="ARBA00022475"/>
    </source>
</evidence>
<keyword evidence="4" id="KW-1003">Cell membrane</keyword>
<dbReference type="SUPFAM" id="SSF144083">
    <property type="entry name" value="Magnesium transport protein CorA, transmembrane region"/>
    <property type="match status" value="1"/>
</dbReference>
<keyword evidence="11" id="KW-0175">Coiled coil</keyword>
<reference evidence="13" key="1">
    <citation type="submission" date="2013-04" db="EMBL/GenBank/DDBJ databases">
        <title>The genome sequencing project of 58 acetic acid bacteria.</title>
        <authorList>
            <person name="Okamoto-Kainuma A."/>
            <person name="Ishikawa M."/>
            <person name="Umino S."/>
            <person name="Koizumi Y."/>
            <person name="Shiwa Y."/>
            <person name="Yoshikawa H."/>
            <person name="Matsutani M."/>
            <person name="Matsushita K."/>
        </authorList>
    </citation>
    <scope>NUCLEOTIDE SEQUENCE</scope>
    <source>
        <strain evidence="13">DSM 12717</strain>
    </source>
</reference>
<keyword evidence="5" id="KW-0997">Cell inner membrane</keyword>
<keyword evidence="8 12" id="KW-1133">Transmembrane helix</keyword>
<evidence type="ECO:0000256" key="9">
    <source>
        <dbReference type="ARBA" id="ARBA00023065"/>
    </source>
</evidence>
<evidence type="ECO:0000256" key="2">
    <source>
        <dbReference type="ARBA" id="ARBA00009765"/>
    </source>
</evidence>
<dbReference type="Proteomes" id="UP001060895">
    <property type="component" value="Unassembled WGS sequence"/>
</dbReference>
<keyword evidence="14" id="KW-1185">Reference proteome</keyword>
<keyword evidence="10 12" id="KW-0472">Membrane</keyword>